<proteinExistence type="predicted"/>
<evidence type="ECO:0008006" key="3">
    <source>
        <dbReference type="Google" id="ProtNLM"/>
    </source>
</evidence>
<accession>A0ABT9ND02</accession>
<dbReference type="InterPro" id="IPR015797">
    <property type="entry name" value="NUDIX_hydrolase-like_dom_sf"/>
</dbReference>
<dbReference type="Pfam" id="PF16262">
    <property type="entry name" value="DUF4916"/>
    <property type="match status" value="1"/>
</dbReference>
<dbReference type="InterPro" id="IPR032582">
    <property type="entry name" value="DUF4916"/>
</dbReference>
<organism evidence="1 2">
    <name type="scientific">Arcanobacterium wilhelmae</name>
    <dbReference type="NCBI Taxonomy" id="1803177"/>
    <lineage>
        <taxon>Bacteria</taxon>
        <taxon>Bacillati</taxon>
        <taxon>Actinomycetota</taxon>
        <taxon>Actinomycetes</taxon>
        <taxon>Actinomycetales</taxon>
        <taxon>Actinomycetaceae</taxon>
        <taxon>Arcanobacterium</taxon>
    </lineage>
</organism>
<protein>
    <recommendedName>
        <fullName evidence="3">DUF4916 domain-containing protein</fullName>
    </recommendedName>
</protein>
<gene>
    <name evidence="1" type="ORF">J2S49_001671</name>
</gene>
<sequence length="178" mass="19828">MDEMEEMASWLSPEELEFVRNKVPMLYVNVVPVRLGESGEVEAVGLLLQGGDDAISRSIVSGRVLFHETVRAAVIRHLEKDLGSMALPRIPASMVPFTIGEYFPTPGEGFFDPRQHAVALCYVVPIAGDCSPQNDALGFTWFEPGDLYTRELCSEMTPGHVDIVRRALAYLGYQRQRL</sequence>
<dbReference type="SUPFAM" id="SSF55811">
    <property type="entry name" value="Nudix"/>
    <property type="match status" value="1"/>
</dbReference>
<dbReference type="Proteomes" id="UP001235966">
    <property type="component" value="Unassembled WGS sequence"/>
</dbReference>
<dbReference type="RefSeq" id="WP_278059761.1">
    <property type="nucleotide sequence ID" value="NZ_CP121247.1"/>
</dbReference>
<evidence type="ECO:0000313" key="2">
    <source>
        <dbReference type="Proteomes" id="UP001235966"/>
    </source>
</evidence>
<reference evidence="1 2" key="1">
    <citation type="submission" date="2023-07" db="EMBL/GenBank/DDBJ databases">
        <title>Sequencing the genomes of 1000 actinobacteria strains.</title>
        <authorList>
            <person name="Klenk H.-P."/>
        </authorList>
    </citation>
    <scope>NUCLEOTIDE SEQUENCE [LARGE SCALE GENOMIC DNA]</scope>
    <source>
        <strain evidence="1 2">DSM 102162</strain>
    </source>
</reference>
<comment type="caution">
    <text evidence="1">The sequence shown here is derived from an EMBL/GenBank/DDBJ whole genome shotgun (WGS) entry which is preliminary data.</text>
</comment>
<name>A0ABT9ND02_9ACTO</name>
<evidence type="ECO:0000313" key="1">
    <source>
        <dbReference type="EMBL" id="MDP9801595.1"/>
    </source>
</evidence>
<dbReference type="Gene3D" id="3.90.79.10">
    <property type="entry name" value="Nucleoside Triphosphate Pyrophosphohydrolase"/>
    <property type="match status" value="1"/>
</dbReference>
<dbReference type="EMBL" id="JAUSQW010000001">
    <property type="protein sequence ID" value="MDP9801595.1"/>
    <property type="molecule type" value="Genomic_DNA"/>
</dbReference>
<keyword evidence="2" id="KW-1185">Reference proteome</keyword>